<dbReference type="Pfam" id="PF00269">
    <property type="entry name" value="SASP"/>
    <property type="match status" value="1"/>
</dbReference>
<dbReference type="PANTHER" id="PTHR36107:SF1">
    <property type="entry name" value="SMALL, ACID-SOLUBLE SPORE PROTEIN A"/>
    <property type="match status" value="1"/>
</dbReference>
<evidence type="ECO:0000313" key="5">
    <source>
        <dbReference type="Proteomes" id="UP000637695"/>
    </source>
</evidence>
<dbReference type="EMBL" id="BMOY01000024">
    <property type="protein sequence ID" value="GGJ08107.1"/>
    <property type="molecule type" value="Genomic_DNA"/>
</dbReference>
<sequence length="73" mass="7882">MALGQKRNTPVVPQASKALEQFKYEVASELGITPPQDGYWGTMTTRDTGAIGGNMTRKLVALAEQQLAGRQGF</sequence>
<comment type="similarity">
    <text evidence="2">Belongs to the alpha/beta-type SASP family.</text>
</comment>
<keyword evidence="5" id="KW-1185">Reference proteome</keyword>
<evidence type="ECO:0000256" key="3">
    <source>
        <dbReference type="ARBA" id="ARBA00023125"/>
    </source>
</evidence>
<gene>
    <name evidence="4" type="primary">sspA</name>
    <name evidence="4" type="ORF">GCM10010885_16570</name>
</gene>
<dbReference type="Gene3D" id="6.10.10.80">
    <property type="entry name" value="Small, acid-soluble spore protein, alpha/beta type-like"/>
    <property type="match status" value="1"/>
</dbReference>
<dbReference type="InterPro" id="IPR018126">
    <property type="entry name" value="SASP_alpha/beta-type_CS"/>
</dbReference>
<dbReference type="RefSeq" id="WP_188882368.1">
    <property type="nucleotide sequence ID" value="NZ_BMOY01000024.1"/>
</dbReference>
<accession>A0A917KCB1</accession>
<name>A0A917KCB1_9BACL</name>
<dbReference type="GO" id="GO:0006265">
    <property type="term" value="P:DNA topological change"/>
    <property type="evidence" value="ECO:0007669"/>
    <property type="project" value="InterPro"/>
</dbReference>
<reference evidence="4" key="1">
    <citation type="journal article" date="2014" name="Int. J. Syst. Evol. Microbiol.">
        <title>Complete genome sequence of Corynebacterium casei LMG S-19264T (=DSM 44701T), isolated from a smear-ripened cheese.</title>
        <authorList>
            <consortium name="US DOE Joint Genome Institute (JGI-PGF)"/>
            <person name="Walter F."/>
            <person name="Albersmeier A."/>
            <person name="Kalinowski J."/>
            <person name="Ruckert C."/>
        </authorList>
    </citation>
    <scope>NUCLEOTIDE SEQUENCE</scope>
    <source>
        <strain evidence="4">JCM 18487</strain>
    </source>
</reference>
<protein>
    <submittedName>
        <fullName evidence="4">Spore protein</fullName>
    </submittedName>
</protein>
<dbReference type="GO" id="GO:0003690">
    <property type="term" value="F:double-stranded DNA binding"/>
    <property type="evidence" value="ECO:0007669"/>
    <property type="project" value="InterPro"/>
</dbReference>
<dbReference type="AlphaFoldDB" id="A0A917KCB1"/>
<dbReference type="Proteomes" id="UP000637695">
    <property type="component" value="Unassembled WGS sequence"/>
</dbReference>
<evidence type="ECO:0000256" key="2">
    <source>
        <dbReference type="ARBA" id="ARBA00005442"/>
    </source>
</evidence>
<dbReference type="InterPro" id="IPR001448">
    <property type="entry name" value="SASP_alpha/beta-type"/>
</dbReference>
<comment type="caution">
    <text evidence="4">The sequence shown here is derived from an EMBL/GenBank/DDBJ whole genome shotgun (WGS) entry which is preliminary data.</text>
</comment>
<dbReference type="PROSITE" id="PS00304">
    <property type="entry name" value="SASP_1"/>
    <property type="match status" value="1"/>
</dbReference>
<reference evidence="4" key="2">
    <citation type="submission" date="2020-09" db="EMBL/GenBank/DDBJ databases">
        <authorList>
            <person name="Sun Q."/>
            <person name="Ohkuma M."/>
        </authorList>
    </citation>
    <scope>NUCLEOTIDE SEQUENCE</scope>
    <source>
        <strain evidence="4">JCM 18487</strain>
    </source>
</reference>
<proteinExistence type="inferred from homology"/>
<organism evidence="4 5">
    <name type="scientific">Alicyclobacillus cellulosilyticus</name>
    <dbReference type="NCBI Taxonomy" id="1003997"/>
    <lineage>
        <taxon>Bacteria</taxon>
        <taxon>Bacillati</taxon>
        <taxon>Bacillota</taxon>
        <taxon>Bacilli</taxon>
        <taxon>Bacillales</taxon>
        <taxon>Alicyclobacillaceae</taxon>
        <taxon>Alicyclobacillus</taxon>
    </lineage>
</organism>
<evidence type="ECO:0000256" key="1">
    <source>
        <dbReference type="ARBA" id="ARBA00003863"/>
    </source>
</evidence>
<dbReference type="InterPro" id="IPR038300">
    <property type="entry name" value="SASP_sf_alpha/beta"/>
</dbReference>
<dbReference type="InterPro" id="IPR050847">
    <property type="entry name" value="SASP_DNA-binding"/>
</dbReference>
<evidence type="ECO:0000313" key="4">
    <source>
        <dbReference type="EMBL" id="GGJ08107.1"/>
    </source>
</evidence>
<keyword evidence="3" id="KW-0238">DNA-binding</keyword>
<dbReference type="PANTHER" id="PTHR36107">
    <property type="entry name" value="SMALL, ACID-SOLUBLE SPORE PROTEIN A"/>
    <property type="match status" value="1"/>
</dbReference>
<comment type="function">
    <text evidence="1">SASP are bound to spore DNA. They are double-stranded DNA-binding proteins that cause DNA to change to an a-like conformation. They protect the DNA backbone from chemical and enzymatic cleavage and are thus involved in dormant spore's high resistance to UV light.</text>
</comment>